<evidence type="ECO:0000256" key="1">
    <source>
        <dbReference type="ARBA" id="ARBA00001946"/>
    </source>
</evidence>
<gene>
    <name evidence="18" type="ORF">CLV40_108251</name>
</gene>
<dbReference type="SUPFAM" id="SSF51621">
    <property type="entry name" value="Phosphoenolpyruvate/pyruvate domain"/>
    <property type="match status" value="1"/>
</dbReference>
<evidence type="ECO:0000256" key="8">
    <source>
        <dbReference type="ARBA" id="ARBA00022723"/>
    </source>
</evidence>
<dbReference type="GO" id="GO:0046872">
    <property type="term" value="F:metal ion binding"/>
    <property type="evidence" value="ECO:0007669"/>
    <property type="project" value="UniProtKB-KW"/>
</dbReference>
<protein>
    <recommendedName>
        <fullName evidence="6">Phosphoenolpyruvate synthase</fullName>
        <ecNumber evidence="5">2.7.9.2</ecNumber>
    </recommendedName>
    <alternativeName>
        <fullName evidence="13">Pyruvate, water dikinase</fullName>
    </alternativeName>
</protein>
<comment type="caution">
    <text evidence="18">The sequence shown here is derived from an EMBL/GenBank/DDBJ whole genome shotgun (WGS) entry which is preliminary data.</text>
</comment>
<dbReference type="InterPro" id="IPR036637">
    <property type="entry name" value="Phosphohistidine_dom_sf"/>
</dbReference>
<dbReference type="PROSITE" id="PS00370">
    <property type="entry name" value="PEP_ENZYMES_PHOS_SITE"/>
    <property type="match status" value="1"/>
</dbReference>
<reference evidence="18 19" key="1">
    <citation type="submission" date="2018-02" db="EMBL/GenBank/DDBJ databases">
        <title>Genomic Encyclopedia of Archaeal and Bacterial Type Strains, Phase II (KMG-II): from individual species to whole genera.</title>
        <authorList>
            <person name="Goeker M."/>
        </authorList>
    </citation>
    <scope>NUCLEOTIDE SEQUENCE [LARGE SCALE GENOMIC DNA]</scope>
    <source>
        <strain evidence="18 19">YU 961-1</strain>
    </source>
</reference>
<dbReference type="GO" id="GO:0008986">
    <property type="term" value="F:pyruvate, water dikinase activity"/>
    <property type="evidence" value="ECO:0007669"/>
    <property type="project" value="UniProtKB-EC"/>
</dbReference>
<dbReference type="EC" id="2.7.9.2" evidence="5"/>
<evidence type="ECO:0000256" key="3">
    <source>
        <dbReference type="ARBA" id="ARBA00004742"/>
    </source>
</evidence>
<dbReference type="InterPro" id="IPR002192">
    <property type="entry name" value="PPDK_AMP/ATP-bd"/>
</dbReference>
<dbReference type="RefSeq" id="WP_104479990.1">
    <property type="nucleotide sequence ID" value="NZ_CP154825.1"/>
</dbReference>
<evidence type="ECO:0000256" key="7">
    <source>
        <dbReference type="ARBA" id="ARBA00022679"/>
    </source>
</evidence>
<dbReference type="InterPro" id="IPR000121">
    <property type="entry name" value="PEP_util_C"/>
</dbReference>
<comment type="pathway">
    <text evidence="3">Carbohydrate biosynthesis; gluconeogenesis.</text>
</comment>
<evidence type="ECO:0000256" key="9">
    <source>
        <dbReference type="ARBA" id="ARBA00022741"/>
    </source>
</evidence>
<evidence type="ECO:0000256" key="6">
    <source>
        <dbReference type="ARBA" id="ARBA00021623"/>
    </source>
</evidence>
<dbReference type="GO" id="GO:0006094">
    <property type="term" value="P:gluconeogenesis"/>
    <property type="evidence" value="ECO:0007669"/>
    <property type="project" value="UniProtKB-UniPathway"/>
</dbReference>
<evidence type="ECO:0000313" key="18">
    <source>
        <dbReference type="EMBL" id="PPK67252.1"/>
    </source>
</evidence>
<keyword evidence="9" id="KW-0547">Nucleotide-binding</keyword>
<dbReference type="Gene3D" id="3.30.1490.20">
    <property type="entry name" value="ATP-grasp fold, A domain"/>
    <property type="match status" value="1"/>
</dbReference>
<dbReference type="Gene3D" id="3.30.470.20">
    <property type="entry name" value="ATP-grasp fold, B domain"/>
    <property type="match status" value="1"/>
</dbReference>
<evidence type="ECO:0000259" key="16">
    <source>
        <dbReference type="Pfam" id="PF01326"/>
    </source>
</evidence>
<dbReference type="SUPFAM" id="SSF56059">
    <property type="entry name" value="Glutathione synthetase ATP-binding domain-like"/>
    <property type="match status" value="1"/>
</dbReference>
<dbReference type="InterPro" id="IPR013815">
    <property type="entry name" value="ATP_grasp_subdomain_1"/>
</dbReference>
<comment type="function">
    <text evidence="2">Catalyzes the phosphorylation of pyruvate to phosphoenolpyruvate.</text>
</comment>
<evidence type="ECO:0000259" key="15">
    <source>
        <dbReference type="Pfam" id="PF00391"/>
    </source>
</evidence>
<dbReference type="UniPathway" id="UPA00138"/>
<dbReference type="Pfam" id="PF02896">
    <property type="entry name" value="PEP-utilizers_C"/>
    <property type="match status" value="1"/>
</dbReference>
<evidence type="ECO:0000256" key="13">
    <source>
        <dbReference type="ARBA" id="ARBA00033470"/>
    </source>
</evidence>
<evidence type="ECO:0000256" key="14">
    <source>
        <dbReference type="ARBA" id="ARBA00047700"/>
    </source>
</evidence>
<dbReference type="NCBIfam" id="NF005057">
    <property type="entry name" value="PRK06464.1"/>
    <property type="match status" value="1"/>
</dbReference>
<dbReference type="Gene3D" id="3.50.30.10">
    <property type="entry name" value="Phosphohistidine domain"/>
    <property type="match status" value="1"/>
</dbReference>
<dbReference type="AlphaFoldDB" id="A0A2S6GPR9"/>
<keyword evidence="8" id="KW-0479">Metal-binding</keyword>
<dbReference type="InterPro" id="IPR015813">
    <property type="entry name" value="Pyrv/PenolPyrv_kinase-like_dom"/>
</dbReference>
<evidence type="ECO:0000256" key="11">
    <source>
        <dbReference type="ARBA" id="ARBA00022840"/>
    </source>
</evidence>
<keyword evidence="19" id="KW-1185">Reference proteome</keyword>
<evidence type="ECO:0000313" key="19">
    <source>
        <dbReference type="Proteomes" id="UP000239203"/>
    </source>
</evidence>
<accession>A0A2S6GPR9</accession>
<keyword evidence="18" id="KW-0670">Pyruvate</keyword>
<organism evidence="18 19">
    <name type="scientific">Actinokineospora auranticolor</name>
    <dbReference type="NCBI Taxonomy" id="155976"/>
    <lineage>
        <taxon>Bacteria</taxon>
        <taxon>Bacillati</taxon>
        <taxon>Actinomycetota</taxon>
        <taxon>Actinomycetes</taxon>
        <taxon>Pseudonocardiales</taxon>
        <taxon>Pseudonocardiaceae</taxon>
        <taxon>Actinokineospora</taxon>
    </lineage>
</organism>
<evidence type="ECO:0000256" key="10">
    <source>
        <dbReference type="ARBA" id="ARBA00022777"/>
    </source>
</evidence>
<dbReference type="PANTHER" id="PTHR43030:SF1">
    <property type="entry name" value="PHOSPHOENOLPYRUVATE SYNTHASE"/>
    <property type="match status" value="1"/>
</dbReference>
<evidence type="ECO:0000256" key="12">
    <source>
        <dbReference type="ARBA" id="ARBA00022842"/>
    </source>
</evidence>
<dbReference type="OrthoDB" id="9765468at2"/>
<keyword evidence="11" id="KW-0067">ATP-binding</keyword>
<dbReference type="PANTHER" id="PTHR43030">
    <property type="entry name" value="PHOSPHOENOLPYRUVATE SYNTHASE"/>
    <property type="match status" value="1"/>
</dbReference>
<evidence type="ECO:0000256" key="2">
    <source>
        <dbReference type="ARBA" id="ARBA00002988"/>
    </source>
</evidence>
<dbReference type="Gene3D" id="3.20.20.60">
    <property type="entry name" value="Phosphoenolpyruvate-binding domains"/>
    <property type="match status" value="1"/>
</dbReference>
<dbReference type="GO" id="GO:0005524">
    <property type="term" value="F:ATP binding"/>
    <property type="evidence" value="ECO:0007669"/>
    <property type="project" value="UniProtKB-KW"/>
</dbReference>
<feature type="domain" description="PEP-utilising enzyme C-terminal" evidence="17">
    <location>
        <begin position="443"/>
        <end position="729"/>
    </location>
</feature>
<dbReference type="PROSITE" id="PS00742">
    <property type="entry name" value="PEP_ENZYMES_2"/>
    <property type="match status" value="1"/>
</dbReference>
<sequence>MAEQLVVDLASVRATDVETAGGKGANLGELISAGFSVPGGFVVTAAAYLRSMDAAGVRDDLRAGCAGDDAERLRELVRKAGITPEVATEVTAAYRALGPGTAVAVRSSATSEDTAGASFAGMNETYTDVEGEQGLLDAVTSCWASLFGARSLAYRAERGVPGEPAIAVVVQRMVPSERSGVMFTADPVTGATDKVVIEAALGLGEVVVGGTVEPDTYVLAKDGPRLLSTRVGHQREKVERGAAGGDTHVPLTPAQGDRQVLTAGEAVELARLGCRVREHYGTEQDIEWAIANGRTWLVQARPITTLGTERRQAAAPTELTGLAAAPGVASGTARILRDPAEHGDFADGDVLVARMTDPDWVPVIRRAAAVVTDEGGLTCHAAIVARELGVPCVVGTREATTRLRDGEPVTVDGTAGVVTPGRTRRAPVTAVEQVTAAAGPVESLGTRVYVNLAMPESATAAAALPVDGVGLLRAELMLTSALRATHPRRFLADHGPDAFVDAMAEPLTRVTAAFGTRPVVYRATDFRTNEFRGLTGGAEFEPEERNPMIGFRGCHRYVRDPELFALELRALARVRDRHPNLHLMLPFVRTKWELEACLHLVDASPLGTQRGLLRWVMAEVPSSAYWIGEYAGLGVDGVSIGSNDLTQLVLGVDRDSTVCAEVFDEADPAVLDVIARIVGACRAAGITSSLCGQAPTERPDYTEHLVRLGITSISVDPSAVPAARAAIGAAERRLLLAAATG</sequence>
<dbReference type="Pfam" id="PF01326">
    <property type="entry name" value="PPDK_N"/>
    <property type="match status" value="1"/>
</dbReference>
<comment type="similarity">
    <text evidence="4">Belongs to the PEP-utilizing enzyme family.</text>
</comment>
<evidence type="ECO:0000256" key="5">
    <source>
        <dbReference type="ARBA" id="ARBA00011996"/>
    </source>
</evidence>
<keyword evidence="7" id="KW-0808">Transferase</keyword>
<dbReference type="EMBL" id="PTIX01000008">
    <property type="protein sequence ID" value="PPK67252.1"/>
    <property type="molecule type" value="Genomic_DNA"/>
</dbReference>
<dbReference type="InterPro" id="IPR006319">
    <property type="entry name" value="PEP_synth"/>
</dbReference>
<dbReference type="InterPro" id="IPR008279">
    <property type="entry name" value="PEP-util_enz_mobile_dom"/>
</dbReference>
<name>A0A2S6GPR9_9PSEU</name>
<dbReference type="SUPFAM" id="SSF52009">
    <property type="entry name" value="Phosphohistidine domain"/>
    <property type="match status" value="1"/>
</dbReference>
<feature type="domain" description="PEP-utilising enzyme mobile" evidence="15">
    <location>
        <begin position="346"/>
        <end position="416"/>
    </location>
</feature>
<comment type="catalytic activity">
    <reaction evidence="14">
        <text>pyruvate + ATP + H2O = phosphoenolpyruvate + AMP + phosphate + 2 H(+)</text>
        <dbReference type="Rhea" id="RHEA:11364"/>
        <dbReference type="ChEBI" id="CHEBI:15361"/>
        <dbReference type="ChEBI" id="CHEBI:15377"/>
        <dbReference type="ChEBI" id="CHEBI:15378"/>
        <dbReference type="ChEBI" id="CHEBI:30616"/>
        <dbReference type="ChEBI" id="CHEBI:43474"/>
        <dbReference type="ChEBI" id="CHEBI:58702"/>
        <dbReference type="ChEBI" id="CHEBI:456215"/>
        <dbReference type="EC" id="2.7.9.2"/>
    </reaction>
</comment>
<dbReference type="InterPro" id="IPR040442">
    <property type="entry name" value="Pyrv_kinase-like_dom_sf"/>
</dbReference>
<dbReference type="InterPro" id="IPR023151">
    <property type="entry name" value="PEP_util_CS"/>
</dbReference>
<keyword evidence="10 18" id="KW-0418">Kinase</keyword>
<dbReference type="Pfam" id="PF00391">
    <property type="entry name" value="PEP-utilizers"/>
    <property type="match status" value="1"/>
</dbReference>
<dbReference type="Proteomes" id="UP000239203">
    <property type="component" value="Unassembled WGS sequence"/>
</dbReference>
<comment type="cofactor">
    <cofactor evidence="1">
        <name>Mg(2+)</name>
        <dbReference type="ChEBI" id="CHEBI:18420"/>
    </cofactor>
</comment>
<evidence type="ECO:0000259" key="17">
    <source>
        <dbReference type="Pfam" id="PF02896"/>
    </source>
</evidence>
<dbReference type="InterPro" id="IPR018274">
    <property type="entry name" value="PEP_util_AS"/>
</dbReference>
<keyword evidence="12" id="KW-0460">Magnesium</keyword>
<proteinExistence type="inferred from homology"/>
<feature type="domain" description="Pyruvate phosphate dikinase AMP/ATP-binding" evidence="16">
    <location>
        <begin position="18"/>
        <end position="314"/>
    </location>
</feature>
<evidence type="ECO:0000256" key="4">
    <source>
        <dbReference type="ARBA" id="ARBA00007837"/>
    </source>
</evidence>